<protein>
    <submittedName>
        <fullName evidence="5">Uncharacterized protein</fullName>
    </submittedName>
</protein>
<dbReference type="SUPFAM" id="SSF161084">
    <property type="entry name" value="MAPEG domain-like"/>
    <property type="match status" value="1"/>
</dbReference>
<keyword evidence="2" id="KW-0812">Transmembrane</keyword>
<gene>
    <name evidence="5" type="ORF">BDU57DRAFT_521060</name>
</gene>
<dbReference type="PANTHER" id="PTHR35371">
    <property type="entry name" value="INNER MEMBRANE PROTEIN"/>
    <property type="match status" value="1"/>
</dbReference>
<organism evidence="5 6">
    <name type="scientific">Ampelomyces quisqualis</name>
    <name type="common">Powdery mildew agent</name>
    <dbReference type="NCBI Taxonomy" id="50730"/>
    <lineage>
        <taxon>Eukaryota</taxon>
        <taxon>Fungi</taxon>
        <taxon>Dikarya</taxon>
        <taxon>Ascomycota</taxon>
        <taxon>Pezizomycotina</taxon>
        <taxon>Dothideomycetes</taxon>
        <taxon>Pleosporomycetidae</taxon>
        <taxon>Pleosporales</taxon>
        <taxon>Pleosporineae</taxon>
        <taxon>Phaeosphaeriaceae</taxon>
        <taxon>Ampelomyces</taxon>
    </lineage>
</organism>
<dbReference type="OrthoDB" id="2122304at2759"/>
<dbReference type="Pfam" id="PF01124">
    <property type="entry name" value="MAPEG"/>
    <property type="match status" value="1"/>
</dbReference>
<sequence length="74" mass="8042">MENTPFFIGAVLAGNMAGVGARTMDFVSGSYVALRVLYTVLYVRIGSQRLSYLRSLTWGALVLDSDCLDVYTVG</sequence>
<keyword evidence="3" id="KW-1133">Transmembrane helix</keyword>
<accession>A0A6A5QGX3</accession>
<dbReference type="InterPro" id="IPR001129">
    <property type="entry name" value="Membr-assoc_MAPEG"/>
</dbReference>
<evidence type="ECO:0000256" key="3">
    <source>
        <dbReference type="ARBA" id="ARBA00022989"/>
    </source>
</evidence>
<evidence type="ECO:0000256" key="1">
    <source>
        <dbReference type="ARBA" id="ARBA00004370"/>
    </source>
</evidence>
<evidence type="ECO:0000256" key="4">
    <source>
        <dbReference type="ARBA" id="ARBA00023136"/>
    </source>
</evidence>
<evidence type="ECO:0000313" key="5">
    <source>
        <dbReference type="EMBL" id="KAF1913946.1"/>
    </source>
</evidence>
<keyword evidence="4" id="KW-0472">Membrane</keyword>
<dbReference type="Proteomes" id="UP000800096">
    <property type="component" value="Unassembled WGS sequence"/>
</dbReference>
<keyword evidence="6" id="KW-1185">Reference proteome</keyword>
<dbReference type="GO" id="GO:0016020">
    <property type="term" value="C:membrane"/>
    <property type="evidence" value="ECO:0007669"/>
    <property type="project" value="UniProtKB-SubCell"/>
</dbReference>
<dbReference type="Gene3D" id="1.20.120.550">
    <property type="entry name" value="Membrane associated eicosanoid/glutathione metabolism-like domain"/>
    <property type="match status" value="1"/>
</dbReference>
<evidence type="ECO:0000256" key="2">
    <source>
        <dbReference type="ARBA" id="ARBA00022692"/>
    </source>
</evidence>
<evidence type="ECO:0000313" key="6">
    <source>
        <dbReference type="Proteomes" id="UP000800096"/>
    </source>
</evidence>
<reference evidence="5" key="1">
    <citation type="journal article" date="2020" name="Stud. Mycol.">
        <title>101 Dothideomycetes genomes: a test case for predicting lifestyles and emergence of pathogens.</title>
        <authorList>
            <person name="Haridas S."/>
            <person name="Albert R."/>
            <person name="Binder M."/>
            <person name="Bloem J."/>
            <person name="Labutti K."/>
            <person name="Salamov A."/>
            <person name="Andreopoulos B."/>
            <person name="Baker S."/>
            <person name="Barry K."/>
            <person name="Bills G."/>
            <person name="Bluhm B."/>
            <person name="Cannon C."/>
            <person name="Castanera R."/>
            <person name="Culley D."/>
            <person name="Daum C."/>
            <person name="Ezra D."/>
            <person name="Gonzalez J."/>
            <person name="Henrissat B."/>
            <person name="Kuo A."/>
            <person name="Liang C."/>
            <person name="Lipzen A."/>
            <person name="Lutzoni F."/>
            <person name="Magnuson J."/>
            <person name="Mondo S."/>
            <person name="Nolan M."/>
            <person name="Ohm R."/>
            <person name="Pangilinan J."/>
            <person name="Park H.-J."/>
            <person name="Ramirez L."/>
            <person name="Alfaro M."/>
            <person name="Sun H."/>
            <person name="Tritt A."/>
            <person name="Yoshinaga Y."/>
            <person name="Zwiers L.-H."/>
            <person name="Turgeon B."/>
            <person name="Goodwin S."/>
            <person name="Spatafora J."/>
            <person name="Crous P."/>
            <person name="Grigoriev I."/>
        </authorList>
    </citation>
    <scope>NUCLEOTIDE SEQUENCE</scope>
    <source>
        <strain evidence="5">HMLAC05119</strain>
    </source>
</reference>
<proteinExistence type="predicted"/>
<dbReference type="AlphaFoldDB" id="A0A6A5QGX3"/>
<dbReference type="InterPro" id="IPR023352">
    <property type="entry name" value="MAPEG-like_dom_sf"/>
</dbReference>
<name>A0A6A5QGX3_AMPQU</name>
<dbReference type="PANTHER" id="PTHR35371:SF1">
    <property type="entry name" value="BLR7753 PROTEIN"/>
    <property type="match status" value="1"/>
</dbReference>
<comment type="subcellular location">
    <subcellularLocation>
        <location evidence="1">Membrane</location>
    </subcellularLocation>
</comment>
<dbReference type="EMBL" id="ML979138">
    <property type="protein sequence ID" value="KAF1913946.1"/>
    <property type="molecule type" value="Genomic_DNA"/>
</dbReference>